<dbReference type="OrthoDB" id="3143640at2759"/>
<dbReference type="EMBL" id="JADNYJ010000230">
    <property type="protein sequence ID" value="KAF8873709.1"/>
    <property type="molecule type" value="Genomic_DNA"/>
</dbReference>
<keyword evidence="2" id="KW-1185">Reference proteome</keyword>
<accession>A0A9P5N8I0</accession>
<evidence type="ECO:0000313" key="1">
    <source>
        <dbReference type="EMBL" id="KAF8873709.1"/>
    </source>
</evidence>
<proteinExistence type="predicted"/>
<comment type="caution">
    <text evidence="1">The sequence shown here is derived from an EMBL/GenBank/DDBJ whole genome shotgun (WGS) entry which is preliminary data.</text>
</comment>
<reference evidence="1" key="1">
    <citation type="submission" date="2020-11" db="EMBL/GenBank/DDBJ databases">
        <authorList>
            <consortium name="DOE Joint Genome Institute"/>
            <person name="Ahrendt S."/>
            <person name="Riley R."/>
            <person name="Andreopoulos W."/>
            <person name="LaButti K."/>
            <person name="Pangilinan J."/>
            <person name="Ruiz-duenas F.J."/>
            <person name="Barrasa J.M."/>
            <person name="Sanchez-Garcia M."/>
            <person name="Camarero S."/>
            <person name="Miyauchi S."/>
            <person name="Serrano A."/>
            <person name="Linde D."/>
            <person name="Babiker R."/>
            <person name="Drula E."/>
            <person name="Ayuso-Fernandez I."/>
            <person name="Pacheco R."/>
            <person name="Padilla G."/>
            <person name="Ferreira P."/>
            <person name="Barriuso J."/>
            <person name="Kellner H."/>
            <person name="Castanera R."/>
            <person name="Alfaro M."/>
            <person name="Ramirez L."/>
            <person name="Pisabarro A.G."/>
            <person name="Kuo A."/>
            <person name="Tritt A."/>
            <person name="Lipzen A."/>
            <person name="He G."/>
            <person name="Yan M."/>
            <person name="Ng V."/>
            <person name="Cullen D."/>
            <person name="Martin F."/>
            <person name="Rosso M.-N."/>
            <person name="Henrissat B."/>
            <person name="Hibbett D."/>
            <person name="Martinez A.T."/>
            <person name="Grigoriev I.V."/>
        </authorList>
    </citation>
    <scope>NUCLEOTIDE SEQUENCE</scope>
    <source>
        <strain evidence="1">AH 44721</strain>
    </source>
</reference>
<protein>
    <submittedName>
        <fullName evidence="1">Uncharacterized protein</fullName>
    </submittedName>
</protein>
<organism evidence="1 2">
    <name type="scientific">Gymnopilus junonius</name>
    <name type="common">Spectacular rustgill mushroom</name>
    <name type="synonym">Gymnopilus spectabilis subsp. junonius</name>
    <dbReference type="NCBI Taxonomy" id="109634"/>
    <lineage>
        <taxon>Eukaryota</taxon>
        <taxon>Fungi</taxon>
        <taxon>Dikarya</taxon>
        <taxon>Basidiomycota</taxon>
        <taxon>Agaricomycotina</taxon>
        <taxon>Agaricomycetes</taxon>
        <taxon>Agaricomycetidae</taxon>
        <taxon>Agaricales</taxon>
        <taxon>Agaricineae</taxon>
        <taxon>Hymenogastraceae</taxon>
        <taxon>Gymnopilus</taxon>
    </lineage>
</organism>
<name>A0A9P5N8I0_GYMJU</name>
<evidence type="ECO:0000313" key="2">
    <source>
        <dbReference type="Proteomes" id="UP000724874"/>
    </source>
</evidence>
<dbReference type="AlphaFoldDB" id="A0A9P5N8I0"/>
<dbReference type="Proteomes" id="UP000724874">
    <property type="component" value="Unassembled WGS sequence"/>
</dbReference>
<sequence length="85" mass="9321">MISTTLHELRARFLLFIHDLLQSLRASGVSASYSLTPSNASLGFVCQKPINTADVVERLHEFNVKLKREQAGLVNLGGVPCLIIT</sequence>
<gene>
    <name evidence="1" type="ORF">CPB84DRAFT_1798167</name>
</gene>